<evidence type="ECO:0000256" key="8">
    <source>
        <dbReference type="ARBA" id="ARBA00041137"/>
    </source>
</evidence>
<evidence type="ECO:0000313" key="11">
    <source>
        <dbReference type="Proteomes" id="UP000002058"/>
    </source>
</evidence>
<dbReference type="Proteomes" id="UP000002058">
    <property type="component" value="Unassembled WGS sequence"/>
</dbReference>
<accession>C4JVG3</accession>
<organism evidence="10 11">
    <name type="scientific">Uncinocarpus reesii (strain UAMH 1704)</name>
    <dbReference type="NCBI Taxonomy" id="336963"/>
    <lineage>
        <taxon>Eukaryota</taxon>
        <taxon>Fungi</taxon>
        <taxon>Dikarya</taxon>
        <taxon>Ascomycota</taxon>
        <taxon>Pezizomycotina</taxon>
        <taxon>Eurotiomycetes</taxon>
        <taxon>Eurotiomycetidae</taxon>
        <taxon>Onygenales</taxon>
        <taxon>Onygenaceae</taxon>
        <taxon>Uncinocarpus</taxon>
    </lineage>
</organism>
<dbReference type="Gene3D" id="3.30.9.10">
    <property type="entry name" value="D-Amino Acid Oxidase, subunit A, domain 2"/>
    <property type="match status" value="1"/>
</dbReference>
<feature type="domain" description="FAD dependent oxidoreductase" evidence="9">
    <location>
        <begin position="33"/>
        <end position="242"/>
    </location>
</feature>
<dbReference type="InterPro" id="IPR036188">
    <property type="entry name" value="FAD/NAD-bd_sf"/>
</dbReference>
<reference evidence="11" key="1">
    <citation type="journal article" date="2009" name="Genome Res.">
        <title>Comparative genomic analyses of the human fungal pathogens Coccidioides and their relatives.</title>
        <authorList>
            <person name="Sharpton T.J."/>
            <person name="Stajich J.E."/>
            <person name="Rounsley S.D."/>
            <person name="Gardner M.J."/>
            <person name="Wortman J.R."/>
            <person name="Jordar V.S."/>
            <person name="Maiti R."/>
            <person name="Kodira C.D."/>
            <person name="Neafsey D.E."/>
            <person name="Zeng Q."/>
            <person name="Hung C.-Y."/>
            <person name="McMahan C."/>
            <person name="Muszewska A."/>
            <person name="Grynberg M."/>
            <person name="Mandel M.A."/>
            <person name="Kellner E.M."/>
            <person name="Barker B.M."/>
            <person name="Galgiani J.N."/>
            <person name="Orbach M.J."/>
            <person name="Kirkland T.N."/>
            <person name="Cole G.T."/>
            <person name="Henn M.R."/>
            <person name="Birren B.W."/>
            <person name="Taylor J.W."/>
        </authorList>
    </citation>
    <scope>NUCLEOTIDE SEQUENCE [LARGE SCALE GENOMIC DNA]</scope>
    <source>
        <strain evidence="11">UAMH 1704</strain>
    </source>
</reference>
<dbReference type="PANTHER" id="PTHR43104:SF4">
    <property type="entry name" value="L-2-HYDROXYGLUTARATE DEHYDROGENASE, MITOCHONDRIAL"/>
    <property type="match status" value="1"/>
</dbReference>
<dbReference type="EC" id="1.1.99.2" evidence="7"/>
<keyword evidence="11" id="KW-1185">Reference proteome</keyword>
<comment type="similarity">
    <text evidence="6">Belongs to the L2HGDH family.</text>
</comment>
<keyword evidence="3" id="KW-0274">FAD</keyword>
<protein>
    <recommendedName>
        <fullName evidence="8">L-2-hydroxyglutarate dehydrogenase, mitochondrial</fullName>
        <ecNumber evidence="7">1.1.99.2</ecNumber>
    </recommendedName>
</protein>
<dbReference type="Pfam" id="PF01266">
    <property type="entry name" value="DAO"/>
    <property type="match status" value="1"/>
</dbReference>
<dbReference type="GO" id="GO:0047545">
    <property type="term" value="F:(S)-2-hydroxyglutarate dehydrogenase activity"/>
    <property type="evidence" value="ECO:0007669"/>
    <property type="project" value="UniProtKB-EC"/>
</dbReference>
<dbReference type="InParanoid" id="C4JVG3"/>
<dbReference type="HOGENOM" id="CLU_024775_2_0_1"/>
<evidence type="ECO:0000256" key="3">
    <source>
        <dbReference type="ARBA" id="ARBA00022827"/>
    </source>
</evidence>
<evidence type="ECO:0000256" key="4">
    <source>
        <dbReference type="ARBA" id="ARBA00023002"/>
    </source>
</evidence>
<dbReference type="eggNOG" id="KOG2665">
    <property type="taxonomic scope" value="Eukaryota"/>
</dbReference>
<evidence type="ECO:0000256" key="1">
    <source>
        <dbReference type="ARBA" id="ARBA00001974"/>
    </source>
</evidence>
<evidence type="ECO:0000256" key="7">
    <source>
        <dbReference type="ARBA" id="ARBA00038878"/>
    </source>
</evidence>
<dbReference type="VEuPathDB" id="FungiDB:UREG_06555"/>
<evidence type="ECO:0000259" key="9">
    <source>
        <dbReference type="Pfam" id="PF01266"/>
    </source>
</evidence>
<evidence type="ECO:0000256" key="5">
    <source>
        <dbReference type="ARBA" id="ARBA00036066"/>
    </source>
</evidence>
<comment type="cofactor">
    <cofactor evidence="1">
        <name>FAD</name>
        <dbReference type="ChEBI" id="CHEBI:57692"/>
    </cofactor>
</comment>
<dbReference type="Gene3D" id="3.50.50.60">
    <property type="entry name" value="FAD/NAD(P)-binding domain"/>
    <property type="match status" value="1"/>
</dbReference>
<dbReference type="EMBL" id="CH476618">
    <property type="protein sequence ID" value="EEP81690.1"/>
    <property type="molecule type" value="Genomic_DNA"/>
</dbReference>
<dbReference type="AlphaFoldDB" id="C4JVG3"/>
<evidence type="ECO:0000256" key="6">
    <source>
        <dbReference type="ARBA" id="ARBA00037941"/>
    </source>
</evidence>
<keyword evidence="2" id="KW-0285">Flavoprotein</keyword>
<sequence length="299" mass="31961">MRSRAAATLANGLPRRGRQFSTSRRLNADFTHAVIGAGVVGLAVARQLAGRQGASTILLERHGAVGTETSSRNSEVIHAGLYYGTDTLKTTLCLKGRELLYSLCQKHNIPHRRTGKWILAQNEQQWDECLKLHSHAKNIGVPTRFVSSEEAARREPDVQALGGIVESPTTGIVDSHALMTYLHGDFEDRGGDCIVQTAVTDIQPVNGGKGGYRIYTGSGGASEASITTETVINCAGLEACRKTPENLLCEGDIFLLLSIGPETEYTPISSAKPRAGRTGNAFNVRHGGTCTLWAGCGMG</sequence>
<comment type="catalytic activity">
    <reaction evidence="5">
        <text>(S)-2-hydroxyglutarate + A = 2-oxoglutarate + AH2</text>
        <dbReference type="Rhea" id="RHEA:21252"/>
        <dbReference type="ChEBI" id="CHEBI:13193"/>
        <dbReference type="ChEBI" id="CHEBI:16782"/>
        <dbReference type="ChEBI" id="CHEBI:16810"/>
        <dbReference type="ChEBI" id="CHEBI:17499"/>
        <dbReference type="EC" id="1.1.99.2"/>
    </reaction>
</comment>
<proteinExistence type="inferred from homology"/>
<keyword evidence="4" id="KW-0560">Oxidoreductase</keyword>
<dbReference type="RefSeq" id="XP_002583588.1">
    <property type="nucleotide sequence ID" value="XM_002583542.1"/>
</dbReference>
<dbReference type="KEGG" id="ure:UREG_06555"/>
<dbReference type="GeneID" id="8438384"/>
<name>C4JVG3_UNCRE</name>
<dbReference type="SUPFAM" id="SSF51905">
    <property type="entry name" value="FAD/NAD(P)-binding domain"/>
    <property type="match status" value="1"/>
</dbReference>
<dbReference type="OMA" id="IGACETE"/>
<dbReference type="OrthoDB" id="498204at2759"/>
<evidence type="ECO:0000256" key="2">
    <source>
        <dbReference type="ARBA" id="ARBA00022630"/>
    </source>
</evidence>
<dbReference type="STRING" id="336963.C4JVG3"/>
<dbReference type="InterPro" id="IPR006076">
    <property type="entry name" value="FAD-dep_OxRdtase"/>
</dbReference>
<dbReference type="PANTHER" id="PTHR43104">
    <property type="entry name" value="L-2-HYDROXYGLUTARATE DEHYDROGENASE, MITOCHONDRIAL"/>
    <property type="match status" value="1"/>
</dbReference>
<gene>
    <name evidence="10" type="ORF">UREG_06555</name>
</gene>
<evidence type="ECO:0000313" key="10">
    <source>
        <dbReference type="EMBL" id="EEP81690.1"/>
    </source>
</evidence>